<reference evidence="1" key="1">
    <citation type="submission" date="2022-10" db="EMBL/GenBank/DDBJ databases">
        <title>Rhodococcus ferula Z13 complete genome.</title>
        <authorList>
            <person name="Long X."/>
            <person name="Zang M."/>
        </authorList>
    </citation>
    <scope>NUCLEOTIDE SEQUENCE</scope>
    <source>
        <strain evidence="1">Z13</strain>
    </source>
</reference>
<sequence>MKVAIVGIGIHRFGRTEGVSGLEQGAYAARQAMADAGVEFKDIQFAYGGSDSAGNADTLVSTLGLTGLPFVNVSNGCATGGSALTSAVSRIRSGESDLGLVVGFDKHPRGAFNPRPEDNGLGRWYGESGMMVTTQFFAMKIQRYLVEHGLPKSLLATVAAKAFRNGSLAPHAWRRTPLTEEEIAGATMVNDPLTQYMFCSPAEGGVALVLARADHAHRYTDTPVFLEAAELRSRLFGSFEVFSPWISPERADGPTVTASRAAFEAAGIDPSDVDVAQIQDTEAGAEIMHLAETGLCKHGEQETLIRSGATEIGGSIPVNTDGGCLANGEPIGATGLRQVYENVVQLRGAAGARQVPGDPKVGFTHVYGAPGISACTVLTR</sequence>
<evidence type="ECO:0000313" key="1">
    <source>
        <dbReference type="EMBL" id="UYP20833.1"/>
    </source>
</evidence>
<evidence type="ECO:0000313" key="2">
    <source>
        <dbReference type="Proteomes" id="UP001156484"/>
    </source>
</evidence>
<dbReference type="Proteomes" id="UP001156484">
    <property type="component" value="Chromosome"/>
</dbReference>
<organism evidence="1 2">
    <name type="scientific">Rhodococcus sacchari</name>
    <dbReference type="NCBI Taxonomy" id="2962047"/>
    <lineage>
        <taxon>Bacteria</taxon>
        <taxon>Bacillati</taxon>
        <taxon>Actinomycetota</taxon>
        <taxon>Actinomycetes</taxon>
        <taxon>Mycobacteriales</taxon>
        <taxon>Nocardiaceae</taxon>
        <taxon>Rhodococcus</taxon>
    </lineage>
</organism>
<dbReference type="EMBL" id="CP107551">
    <property type="protein sequence ID" value="UYP20833.1"/>
    <property type="molecule type" value="Genomic_DNA"/>
</dbReference>
<name>A0ACD4DM96_9NOCA</name>
<accession>A0ACD4DM96</accession>
<gene>
    <name evidence="1" type="ORF">OED52_10095</name>
</gene>
<protein>
    <submittedName>
        <fullName evidence="1">Thiolase family protein</fullName>
    </submittedName>
</protein>
<keyword evidence="2" id="KW-1185">Reference proteome</keyword>
<proteinExistence type="predicted"/>